<dbReference type="RefSeq" id="WP_143905799.1">
    <property type="nucleotide sequence ID" value="NZ_CP041765.1"/>
</dbReference>
<dbReference type="AlphaFoldDB" id="A0A516WZP3"/>
<dbReference type="OrthoDB" id="3830515at2"/>
<evidence type="ECO:0000259" key="1">
    <source>
        <dbReference type="Pfam" id="PF01814"/>
    </source>
</evidence>
<gene>
    <name evidence="2" type="ORF">FO059_01610</name>
</gene>
<keyword evidence="3" id="KW-1185">Reference proteome</keyword>
<dbReference type="Pfam" id="PF01814">
    <property type="entry name" value="Hemerythrin"/>
    <property type="match status" value="1"/>
</dbReference>
<reference evidence="2 3" key="2">
    <citation type="submission" date="2019-07" db="EMBL/GenBank/DDBJ databases">
        <authorList>
            <person name="Huang Y."/>
        </authorList>
    </citation>
    <scope>NUCLEOTIDE SEQUENCE [LARGE SCALE GENOMIC DNA]</scope>
    <source>
        <strain evidence="2 3">HY188</strain>
    </source>
</reference>
<reference evidence="2 3" key="1">
    <citation type="submission" date="2019-07" db="EMBL/GenBank/DDBJ databases">
        <title>Tomitella cavernea sp. nov., an actinomycete isolated from soil.</title>
        <authorList>
            <person name="Cheng J."/>
        </authorList>
    </citation>
    <scope>NUCLEOTIDE SEQUENCE [LARGE SCALE GENOMIC DNA]</scope>
    <source>
        <strain evidence="2 3">HY188</strain>
    </source>
</reference>
<dbReference type="Proteomes" id="UP000317344">
    <property type="component" value="Chromosome"/>
</dbReference>
<accession>A0A516WZP3</accession>
<evidence type="ECO:0000313" key="3">
    <source>
        <dbReference type="Proteomes" id="UP000317344"/>
    </source>
</evidence>
<dbReference type="Gene3D" id="1.20.120.520">
    <property type="entry name" value="nmb1532 protein domain like"/>
    <property type="match status" value="1"/>
</dbReference>
<evidence type="ECO:0000313" key="2">
    <source>
        <dbReference type="EMBL" id="QDQ96275.1"/>
    </source>
</evidence>
<dbReference type="KEGG" id="toy:FO059_01610"/>
<dbReference type="InterPro" id="IPR012312">
    <property type="entry name" value="Hemerythrin-like"/>
</dbReference>
<name>A0A516WZP3_9ACTN</name>
<protein>
    <submittedName>
        <fullName evidence="2">Hemerythrin domain-containing protein</fullName>
    </submittedName>
</protein>
<organism evidence="2 3">
    <name type="scientific">Tomitella fengzijianii</name>
    <dbReference type="NCBI Taxonomy" id="2597660"/>
    <lineage>
        <taxon>Bacteria</taxon>
        <taxon>Bacillati</taxon>
        <taxon>Actinomycetota</taxon>
        <taxon>Actinomycetes</taxon>
        <taxon>Mycobacteriales</taxon>
        <taxon>Tomitella</taxon>
    </lineage>
</organism>
<proteinExistence type="predicted"/>
<dbReference type="EMBL" id="CP041765">
    <property type="protein sequence ID" value="QDQ96275.1"/>
    <property type="molecule type" value="Genomic_DNA"/>
</dbReference>
<sequence>MTETTLAEALEAEHHEIDQGIYAFLNGDADGLERLHAVFAELRRHIYLEEVYLFPPLREAGMMAPVFVMLREHGEMWQVLDEIDAALAVNPAPSSSAAELCRDLLTRLDAHNSKEEPILYPELRGILSDSAAEQYLAFLEDGERPDGWVCERASAGAAAAPPWG</sequence>
<feature type="domain" description="Hemerythrin-like" evidence="1">
    <location>
        <begin position="6"/>
        <end position="123"/>
    </location>
</feature>